<dbReference type="OrthoDB" id="5294582at2"/>
<dbReference type="EMBL" id="SJPM01000008">
    <property type="protein sequence ID" value="TWT94364.1"/>
    <property type="molecule type" value="Genomic_DNA"/>
</dbReference>
<comment type="caution">
    <text evidence="1">The sequence shown here is derived from an EMBL/GenBank/DDBJ whole genome shotgun (WGS) entry which is preliminary data.</text>
</comment>
<dbReference type="RefSeq" id="WP_146579262.1">
    <property type="nucleotide sequence ID" value="NZ_SJPM01000008.1"/>
</dbReference>
<dbReference type="Proteomes" id="UP000316213">
    <property type="component" value="Unassembled WGS sequence"/>
</dbReference>
<evidence type="ECO:0000313" key="1">
    <source>
        <dbReference type="EMBL" id="TWT94364.1"/>
    </source>
</evidence>
<organism evidence="1 2">
    <name type="scientific">Neorhodopirellula pilleata</name>
    <dbReference type="NCBI Taxonomy" id="2714738"/>
    <lineage>
        <taxon>Bacteria</taxon>
        <taxon>Pseudomonadati</taxon>
        <taxon>Planctomycetota</taxon>
        <taxon>Planctomycetia</taxon>
        <taxon>Pirellulales</taxon>
        <taxon>Pirellulaceae</taxon>
        <taxon>Neorhodopirellula</taxon>
    </lineage>
</organism>
<accession>A0A5C6A379</accession>
<evidence type="ECO:0000313" key="2">
    <source>
        <dbReference type="Proteomes" id="UP000316213"/>
    </source>
</evidence>
<dbReference type="AlphaFoldDB" id="A0A5C6A379"/>
<keyword evidence="2" id="KW-1185">Reference proteome</keyword>
<sequence>MSPSPKPIRTRCPHCSAINTVNDADTDGVFECAHCEKRFRLRKKVTGPPPAPTIEPVVKRFPIRCTCQAKLLVTYADFGKRVQCQSCKQTIRIPDWVAESKFTEAEFDDMFSAQELQAIRK</sequence>
<protein>
    <submittedName>
        <fullName evidence="1">Uncharacterized protein</fullName>
    </submittedName>
</protein>
<proteinExistence type="predicted"/>
<gene>
    <name evidence="1" type="ORF">Pla100_39760</name>
</gene>
<reference evidence="1 2" key="1">
    <citation type="submission" date="2019-02" db="EMBL/GenBank/DDBJ databases">
        <title>Deep-cultivation of Planctomycetes and their phenomic and genomic characterization uncovers novel biology.</title>
        <authorList>
            <person name="Wiegand S."/>
            <person name="Jogler M."/>
            <person name="Boedeker C."/>
            <person name="Pinto D."/>
            <person name="Vollmers J."/>
            <person name="Rivas-Marin E."/>
            <person name="Kohn T."/>
            <person name="Peeters S.H."/>
            <person name="Heuer A."/>
            <person name="Rast P."/>
            <person name="Oberbeckmann S."/>
            <person name="Bunk B."/>
            <person name="Jeske O."/>
            <person name="Meyerdierks A."/>
            <person name="Storesund J.E."/>
            <person name="Kallscheuer N."/>
            <person name="Luecker S."/>
            <person name="Lage O.M."/>
            <person name="Pohl T."/>
            <person name="Merkel B.J."/>
            <person name="Hornburger P."/>
            <person name="Mueller R.-W."/>
            <person name="Bruemmer F."/>
            <person name="Labrenz M."/>
            <person name="Spormann A.M."/>
            <person name="Op Den Camp H."/>
            <person name="Overmann J."/>
            <person name="Amann R."/>
            <person name="Jetten M.S.M."/>
            <person name="Mascher T."/>
            <person name="Medema M.H."/>
            <person name="Devos D.P."/>
            <person name="Kaster A.-K."/>
            <person name="Ovreas L."/>
            <person name="Rohde M."/>
            <person name="Galperin M.Y."/>
            <person name="Jogler C."/>
        </authorList>
    </citation>
    <scope>NUCLEOTIDE SEQUENCE [LARGE SCALE GENOMIC DNA]</scope>
    <source>
        <strain evidence="1 2">Pla100</strain>
    </source>
</reference>
<name>A0A5C6A379_9BACT</name>